<feature type="compositionally biased region" description="Low complexity" evidence="1">
    <location>
        <begin position="423"/>
        <end position="434"/>
    </location>
</feature>
<dbReference type="PANTHER" id="PTHR15615">
    <property type="match status" value="1"/>
</dbReference>
<dbReference type="GO" id="GO:0000307">
    <property type="term" value="C:cyclin-dependent protein kinase holoenzyme complex"/>
    <property type="evidence" value="ECO:0007669"/>
    <property type="project" value="TreeGrafter"/>
</dbReference>
<dbReference type="AlphaFoldDB" id="A0AAD7FWL6"/>
<evidence type="ECO:0000313" key="3">
    <source>
        <dbReference type="Proteomes" id="UP001221142"/>
    </source>
</evidence>
<dbReference type="Proteomes" id="UP001221142">
    <property type="component" value="Unassembled WGS sequence"/>
</dbReference>
<dbReference type="Gene3D" id="1.10.472.10">
    <property type="entry name" value="Cyclin-like"/>
    <property type="match status" value="1"/>
</dbReference>
<feature type="compositionally biased region" description="Low complexity" evidence="1">
    <location>
        <begin position="27"/>
        <end position="46"/>
    </location>
</feature>
<dbReference type="EMBL" id="JARKIF010000002">
    <property type="protein sequence ID" value="KAJ7647089.1"/>
    <property type="molecule type" value="Genomic_DNA"/>
</dbReference>
<dbReference type="CDD" id="cd20557">
    <property type="entry name" value="CYCLIN_ScPCL1-like"/>
    <property type="match status" value="1"/>
</dbReference>
<sequence>MHSSIHTLAHRAPPATRTRVRWQPYNALSASSSSSRSPTLSTPATSVLPSPTPKATPLCETERLKAQSSMPQTPRDPSSARETPKTKYAIGLVDQAVKSLCEIWRPQDIPNVFLTSSRATVGSETPPPPQSRCNAKLPSPISPLAHGSPACSRAGPSGLQCDQDRNNLVPIKGFVHEVLRRSRTSGSVLQTALCYLEAVRPKVPELMRKEQSGEGTRPEFDADTRVMLATPAELEQEVRWAEIESAASSFDVDAAAEYSAEGDSMGTVRISDEDLACTATPFTAAFTADNLAPQKAAATTTLSTPAPLPSPLLCPRRAFLASLILASKFTQDKCYSNRAWAKLSGLPAREIGRCERALGDALEWRLWVGKSLPTSPGQAPSPTTPAPVANSRPVARCQSESSLSFSKGTFLPRSDKKEYAEVSSAATSSPTSSRRPLRRLGMSTTLPAEAFAGKSRSAGYESSWNGEGHQLSFSNIAQQDQLMGSPEYKSIDSPSTPSSYSSQQFSSPSMSTPGLSYSPSSTESSSGDRTIQMSSFMDDNMPMVSQQDIVFVAGSNDLALQGSWGATAPSSPTLTGLAFEAALSYQAHASYASLEYPVKAQWGELVVDKFGGTAVGPTPAMGYPLGAALAAQGLGAKFMGIPARTGIPPIRLAPYQ</sequence>
<dbReference type="GO" id="GO:0016538">
    <property type="term" value="F:cyclin-dependent protein serine/threonine kinase regulator activity"/>
    <property type="evidence" value="ECO:0007669"/>
    <property type="project" value="TreeGrafter"/>
</dbReference>
<name>A0AAD7FWL6_9AGAR</name>
<dbReference type="InterPro" id="IPR013922">
    <property type="entry name" value="Cyclin_PHO80-like"/>
</dbReference>
<feature type="compositionally biased region" description="Low complexity" evidence="1">
    <location>
        <begin position="493"/>
        <end position="525"/>
    </location>
</feature>
<dbReference type="GO" id="GO:0019901">
    <property type="term" value="F:protein kinase binding"/>
    <property type="evidence" value="ECO:0007669"/>
    <property type="project" value="InterPro"/>
</dbReference>
<gene>
    <name evidence="2" type="ORF">FB45DRAFT_188564</name>
</gene>
<feature type="region of interest" description="Disordered" evidence="1">
    <location>
        <begin position="486"/>
        <end position="532"/>
    </location>
</feature>
<feature type="region of interest" description="Disordered" evidence="1">
    <location>
        <begin position="1"/>
        <end position="86"/>
    </location>
</feature>
<feature type="region of interest" description="Disordered" evidence="1">
    <location>
        <begin position="418"/>
        <end position="439"/>
    </location>
</feature>
<keyword evidence="3" id="KW-1185">Reference proteome</keyword>
<dbReference type="GO" id="GO:0005634">
    <property type="term" value="C:nucleus"/>
    <property type="evidence" value="ECO:0007669"/>
    <property type="project" value="TreeGrafter"/>
</dbReference>
<feature type="compositionally biased region" description="Polar residues" evidence="1">
    <location>
        <begin position="66"/>
        <end position="76"/>
    </location>
</feature>
<evidence type="ECO:0000256" key="1">
    <source>
        <dbReference type="SAM" id="MobiDB-lite"/>
    </source>
</evidence>
<evidence type="ECO:0000313" key="2">
    <source>
        <dbReference type="EMBL" id="KAJ7647089.1"/>
    </source>
</evidence>
<reference evidence="2" key="1">
    <citation type="submission" date="2023-03" db="EMBL/GenBank/DDBJ databases">
        <title>Massive genome expansion in bonnet fungi (Mycena s.s.) driven by repeated elements and novel gene families across ecological guilds.</title>
        <authorList>
            <consortium name="Lawrence Berkeley National Laboratory"/>
            <person name="Harder C.B."/>
            <person name="Miyauchi S."/>
            <person name="Viragh M."/>
            <person name="Kuo A."/>
            <person name="Thoen E."/>
            <person name="Andreopoulos B."/>
            <person name="Lu D."/>
            <person name="Skrede I."/>
            <person name="Drula E."/>
            <person name="Henrissat B."/>
            <person name="Morin E."/>
            <person name="Kohler A."/>
            <person name="Barry K."/>
            <person name="LaButti K."/>
            <person name="Morin E."/>
            <person name="Salamov A."/>
            <person name="Lipzen A."/>
            <person name="Mereny Z."/>
            <person name="Hegedus B."/>
            <person name="Baldrian P."/>
            <person name="Stursova M."/>
            <person name="Weitz H."/>
            <person name="Taylor A."/>
            <person name="Grigoriev I.V."/>
            <person name="Nagy L.G."/>
            <person name="Martin F."/>
            <person name="Kauserud H."/>
        </authorList>
    </citation>
    <scope>NUCLEOTIDE SEQUENCE</scope>
    <source>
        <strain evidence="2">9284</strain>
    </source>
</reference>
<feature type="region of interest" description="Disordered" evidence="1">
    <location>
        <begin position="373"/>
        <end position="393"/>
    </location>
</feature>
<accession>A0AAD7FWL6</accession>
<comment type="caution">
    <text evidence="2">The sequence shown here is derived from an EMBL/GenBank/DDBJ whole genome shotgun (WGS) entry which is preliminary data.</text>
</comment>
<proteinExistence type="predicted"/>
<dbReference type="PANTHER" id="PTHR15615:SF36">
    <property type="entry name" value="PHO85 CYCLIN-5"/>
    <property type="match status" value="1"/>
</dbReference>
<organism evidence="2 3">
    <name type="scientific">Roridomyces roridus</name>
    <dbReference type="NCBI Taxonomy" id="1738132"/>
    <lineage>
        <taxon>Eukaryota</taxon>
        <taxon>Fungi</taxon>
        <taxon>Dikarya</taxon>
        <taxon>Basidiomycota</taxon>
        <taxon>Agaricomycotina</taxon>
        <taxon>Agaricomycetes</taxon>
        <taxon>Agaricomycetidae</taxon>
        <taxon>Agaricales</taxon>
        <taxon>Marasmiineae</taxon>
        <taxon>Mycenaceae</taxon>
        <taxon>Roridomyces</taxon>
    </lineage>
</organism>
<protein>
    <submittedName>
        <fullName evidence="2">Uncharacterized protein</fullName>
    </submittedName>
</protein>